<dbReference type="CDD" id="cd00009">
    <property type="entry name" value="AAA"/>
    <property type="match status" value="1"/>
</dbReference>
<feature type="domain" description="AAA+ ATPase" evidence="1">
    <location>
        <begin position="28"/>
        <end position="162"/>
    </location>
</feature>
<accession>A0A6M3JNA7</accession>
<gene>
    <name evidence="2" type="ORF">MM415A03179_0007</name>
</gene>
<dbReference type="PANTHER" id="PTHR11669">
    <property type="entry name" value="REPLICATION FACTOR C / DNA POLYMERASE III GAMMA-TAU SUBUNIT"/>
    <property type="match status" value="1"/>
</dbReference>
<dbReference type="InterPro" id="IPR050238">
    <property type="entry name" value="DNA_Rep/Repair_Clamp_Loader"/>
</dbReference>
<reference evidence="2" key="1">
    <citation type="submission" date="2020-03" db="EMBL/GenBank/DDBJ databases">
        <title>The deep terrestrial virosphere.</title>
        <authorList>
            <person name="Holmfeldt K."/>
            <person name="Nilsson E."/>
            <person name="Simone D."/>
            <person name="Lopez-Fernandez M."/>
            <person name="Wu X."/>
            <person name="de Brujin I."/>
            <person name="Lundin D."/>
            <person name="Andersson A."/>
            <person name="Bertilsson S."/>
            <person name="Dopson M."/>
        </authorList>
    </citation>
    <scope>NUCLEOTIDE SEQUENCE</scope>
    <source>
        <strain evidence="2">MM415A03179</strain>
    </source>
</reference>
<dbReference type="AlphaFoldDB" id="A0A6M3JNA7"/>
<organism evidence="2">
    <name type="scientific">viral metagenome</name>
    <dbReference type="NCBI Taxonomy" id="1070528"/>
    <lineage>
        <taxon>unclassified sequences</taxon>
        <taxon>metagenomes</taxon>
        <taxon>organismal metagenomes</taxon>
    </lineage>
</organism>
<proteinExistence type="predicted"/>
<dbReference type="GO" id="GO:0005524">
    <property type="term" value="F:ATP binding"/>
    <property type="evidence" value="ECO:0007669"/>
    <property type="project" value="InterPro"/>
</dbReference>
<dbReference type="InterPro" id="IPR003959">
    <property type="entry name" value="ATPase_AAA_core"/>
</dbReference>
<dbReference type="EMBL" id="MT141873">
    <property type="protein sequence ID" value="QJA71433.1"/>
    <property type="molecule type" value="Genomic_DNA"/>
</dbReference>
<dbReference type="SUPFAM" id="SSF52540">
    <property type="entry name" value="P-loop containing nucleoside triphosphate hydrolases"/>
    <property type="match status" value="1"/>
</dbReference>
<dbReference type="GO" id="GO:0016887">
    <property type="term" value="F:ATP hydrolysis activity"/>
    <property type="evidence" value="ECO:0007669"/>
    <property type="project" value="InterPro"/>
</dbReference>
<name>A0A6M3JNA7_9ZZZZ</name>
<dbReference type="GO" id="GO:0006261">
    <property type="term" value="P:DNA-templated DNA replication"/>
    <property type="evidence" value="ECO:0007669"/>
    <property type="project" value="TreeGrafter"/>
</dbReference>
<dbReference type="InterPro" id="IPR027417">
    <property type="entry name" value="P-loop_NTPase"/>
</dbReference>
<sequence length="305" mass="34817">MHIKHRPKNIEDVLGNKPTKKAIEGLLYDRPILLEGTRGCGKTTIALILANKFVESENNIRVINCRHESQVANMRDTVDSFRKSSIFGNKKAYIFDEIHQLSPASQGELLAELEDSLPKDVLIVACTTTTKGMDIPLLERFIRLPIKPLNMKDSLILLDRVSSLEEINLPKWLSALICEKAEGISRNILTSLAKVRNIDNPEEAEYLIELSKLEDIDESVLTLFKIIRNEDWFRIRGTLESCLRNNKPEIIRVGLLNLIGARLMSKYLTNKEEASRLLKHYNVLSENRFPEKANLIYTVCKCTME</sequence>
<dbReference type="Pfam" id="PF00004">
    <property type="entry name" value="AAA"/>
    <property type="match status" value="1"/>
</dbReference>
<evidence type="ECO:0000313" key="2">
    <source>
        <dbReference type="EMBL" id="QJA71433.1"/>
    </source>
</evidence>
<dbReference type="Gene3D" id="3.40.50.300">
    <property type="entry name" value="P-loop containing nucleotide triphosphate hydrolases"/>
    <property type="match status" value="1"/>
</dbReference>
<evidence type="ECO:0000259" key="1">
    <source>
        <dbReference type="SMART" id="SM00382"/>
    </source>
</evidence>
<dbReference type="SMART" id="SM00382">
    <property type="entry name" value="AAA"/>
    <property type="match status" value="1"/>
</dbReference>
<protein>
    <submittedName>
        <fullName evidence="2">Putative DNA polymerase</fullName>
    </submittedName>
</protein>
<dbReference type="PANTHER" id="PTHR11669:SF0">
    <property type="entry name" value="PROTEIN STICHEL-LIKE 2"/>
    <property type="match status" value="1"/>
</dbReference>
<dbReference type="InterPro" id="IPR003593">
    <property type="entry name" value="AAA+_ATPase"/>
</dbReference>